<accession>A0ABR9U9K7</accession>
<reference evidence="1 2" key="1">
    <citation type="submission" date="2020-10" db="EMBL/GenBank/DDBJ databases">
        <authorList>
            <person name="Castelo-Branco R."/>
            <person name="Eusebio N."/>
            <person name="Adriana R."/>
            <person name="Vieira A."/>
            <person name="Brugerolle De Fraissinette N."/>
            <person name="Rezende De Castro R."/>
            <person name="Schneider M.P."/>
            <person name="Vasconcelos V."/>
            <person name="Leao P.N."/>
        </authorList>
    </citation>
    <scope>NUCLEOTIDE SEQUENCE [LARGE SCALE GENOMIC DNA]</scope>
    <source>
        <strain evidence="1 2">LEGE 06226</strain>
    </source>
</reference>
<dbReference type="EMBL" id="JADEWU010000012">
    <property type="protein sequence ID" value="MBE9143130.1"/>
    <property type="molecule type" value="Genomic_DNA"/>
</dbReference>
<evidence type="ECO:0008006" key="3">
    <source>
        <dbReference type="Google" id="ProtNLM"/>
    </source>
</evidence>
<evidence type="ECO:0000313" key="2">
    <source>
        <dbReference type="Proteomes" id="UP000640725"/>
    </source>
</evidence>
<evidence type="ECO:0000313" key="1">
    <source>
        <dbReference type="EMBL" id="MBE9143130.1"/>
    </source>
</evidence>
<dbReference type="RefSeq" id="WP_193868746.1">
    <property type="nucleotide sequence ID" value="NZ_JADEWU010000012.1"/>
</dbReference>
<proteinExistence type="predicted"/>
<protein>
    <recommendedName>
        <fullName evidence="3">SH3b domain-containing protein</fullName>
    </recommendedName>
</protein>
<keyword evidence="2" id="KW-1185">Reference proteome</keyword>
<sequence>MSNFAKNKLSLISALILVTSSPLITNLPVLAKSSISNNSGVRQVYSENLPGYIIAQSRYAFAVTGIYSGTRNIKLKSVSTGNEFDVYYASSIGVEVGDVVTVIMENDRWITLINERTGKSSAVTSVRRI</sequence>
<comment type="caution">
    <text evidence="1">The sequence shown here is derived from an EMBL/GenBank/DDBJ whole genome shotgun (WGS) entry which is preliminary data.</text>
</comment>
<dbReference type="Proteomes" id="UP000640725">
    <property type="component" value="Unassembled WGS sequence"/>
</dbReference>
<gene>
    <name evidence="1" type="ORF">IQ236_07815</name>
</gene>
<name>A0ABR9U9K7_9CYAN</name>
<organism evidence="1 2">
    <name type="scientific">Planktothrix mougeotii LEGE 06226</name>
    <dbReference type="NCBI Taxonomy" id="1828728"/>
    <lineage>
        <taxon>Bacteria</taxon>
        <taxon>Bacillati</taxon>
        <taxon>Cyanobacteriota</taxon>
        <taxon>Cyanophyceae</taxon>
        <taxon>Oscillatoriophycideae</taxon>
        <taxon>Oscillatoriales</taxon>
        <taxon>Microcoleaceae</taxon>
        <taxon>Planktothrix</taxon>
    </lineage>
</organism>